<protein>
    <recommendedName>
        <fullName evidence="9">Protein Wnt</fullName>
    </recommendedName>
</protein>
<dbReference type="FunFam" id="3.30.2460.20:FF:000001">
    <property type="entry name" value="Wnt homolog"/>
    <property type="match status" value="1"/>
</dbReference>
<dbReference type="PANTHER" id="PTHR12027">
    <property type="entry name" value="WNT RELATED"/>
    <property type="match status" value="1"/>
</dbReference>
<dbReference type="GO" id="GO:0060070">
    <property type="term" value="P:canonical Wnt signaling pathway"/>
    <property type="evidence" value="ECO:0007669"/>
    <property type="project" value="TreeGrafter"/>
</dbReference>
<dbReference type="GO" id="GO:0005109">
    <property type="term" value="F:frizzled binding"/>
    <property type="evidence" value="ECO:0007669"/>
    <property type="project" value="TreeGrafter"/>
</dbReference>
<organism evidence="10">
    <name type="scientific">Platynereis dumerilii</name>
    <name type="common">Dumeril's clam worm</name>
    <dbReference type="NCBI Taxonomy" id="6359"/>
    <lineage>
        <taxon>Eukaryota</taxon>
        <taxon>Metazoa</taxon>
        <taxon>Spiralia</taxon>
        <taxon>Lophotrochozoa</taxon>
        <taxon>Annelida</taxon>
        <taxon>Polychaeta</taxon>
        <taxon>Errantia</taxon>
        <taxon>Phyllodocida</taxon>
        <taxon>Nereididae</taxon>
        <taxon>Platynereis</taxon>
    </lineage>
</organism>
<dbReference type="Gene3D" id="3.30.2460.20">
    <property type="match status" value="1"/>
</dbReference>
<keyword evidence="3 9" id="KW-0217">Developmental protein</keyword>
<dbReference type="GO" id="GO:0045165">
    <property type="term" value="P:cell fate commitment"/>
    <property type="evidence" value="ECO:0007669"/>
    <property type="project" value="TreeGrafter"/>
</dbReference>
<dbReference type="PROSITE" id="PS00246">
    <property type="entry name" value="WNT1"/>
    <property type="match status" value="1"/>
</dbReference>
<comment type="function">
    <text evidence="9">Ligand for members of the frizzled family of seven transmembrane receptors.</text>
</comment>
<comment type="similarity">
    <text evidence="2 9">Belongs to the Wnt family.</text>
</comment>
<evidence type="ECO:0000256" key="5">
    <source>
        <dbReference type="ARBA" id="ARBA00022530"/>
    </source>
</evidence>
<evidence type="ECO:0000256" key="4">
    <source>
        <dbReference type="ARBA" id="ARBA00022525"/>
    </source>
</evidence>
<dbReference type="InterPro" id="IPR005817">
    <property type="entry name" value="Wnt"/>
</dbReference>
<accession>E2FMT6</accession>
<reference evidence="10" key="1">
    <citation type="journal article" date="2010" name="Science">
        <title>Hedgehog signaling regulates segment formation in the annelid Platynereis.</title>
        <authorList>
            <person name="Dray N."/>
            <person name="Tessmar-Raible K."/>
            <person name="Le Gouar M."/>
            <person name="Vibert L."/>
            <person name="Christodoulou F."/>
            <person name="Schipany K."/>
            <person name="Guillou A."/>
            <person name="Zantke J."/>
            <person name="Snyman H."/>
            <person name="Behague J."/>
            <person name="Vervoort M."/>
            <person name="Arendt D."/>
            <person name="Balavoine G."/>
        </authorList>
    </citation>
    <scope>NUCLEOTIDE SEQUENCE</scope>
</reference>
<evidence type="ECO:0000256" key="3">
    <source>
        <dbReference type="ARBA" id="ARBA00022473"/>
    </source>
</evidence>
<name>E2FMT6_PLADU</name>
<keyword evidence="5" id="KW-0272">Extracellular matrix</keyword>
<dbReference type="GO" id="GO:0005615">
    <property type="term" value="C:extracellular space"/>
    <property type="evidence" value="ECO:0007669"/>
    <property type="project" value="TreeGrafter"/>
</dbReference>
<reference evidence="10" key="3">
    <citation type="submission" date="2011-08" db="EMBL/GenBank/DDBJ databases">
        <authorList>
            <person name="Balavoine G."/>
        </authorList>
    </citation>
    <scope>NUCLEOTIDE SEQUENCE</scope>
</reference>
<dbReference type="SMART" id="SM00097">
    <property type="entry name" value="WNT1"/>
    <property type="match status" value="1"/>
</dbReference>
<dbReference type="InterPro" id="IPR043158">
    <property type="entry name" value="Wnt_C"/>
</dbReference>
<evidence type="ECO:0000313" key="10">
    <source>
        <dbReference type="EMBL" id="ADK38674.2"/>
    </source>
</evidence>
<keyword evidence="8" id="KW-0449">Lipoprotein</keyword>
<comment type="subcellular location">
    <subcellularLocation>
        <location evidence="1 9">Secreted</location>
        <location evidence="1 9">Extracellular space</location>
        <location evidence="1 9">Extracellular matrix</location>
    </subcellularLocation>
</comment>
<reference evidence="10" key="2">
    <citation type="submission" date="2010-07" db="EMBL/GenBank/DDBJ databases">
        <title>Conservation, loss, and redeployment of Wnt ligands in protostomes: implications for understanding the evolution of segmentation and posterior growth regulation.</title>
        <authorList>
            <person name="Janssen R."/>
            <person name="Poulin F."/>
            <person name="Bolognesi R."/>
            <person name="Schwager E."/>
            <person name="Hopfen C."/>
            <person name="Colbourne J.K."/>
            <person name="Budd G.E."/>
            <person name="Brown S.J."/>
            <person name="Prpic N.M."/>
            <person name="Kosiol C."/>
            <person name="Damen W.G.M."/>
            <person name="Vervoort M."/>
            <person name="McGregor A."/>
            <person name="Le Gouar M."/>
            <person name="Pechmann M."/>
        </authorList>
    </citation>
    <scope>NUCLEOTIDE SEQUENCE</scope>
</reference>
<dbReference type="GO" id="GO:0005125">
    <property type="term" value="F:cytokine activity"/>
    <property type="evidence" value="ECO:0007669"/>
    <property type="project" value="TreeGrafter"/>
</dbReference>
<evidence type="ECO:0000256" key="7">
    <source>
        <dbReference type="ARBA" id="ARBA00023157"/>
    </source>
</evidence>
<dbReference type="PROSITE" id="PS51257">
    <property type="entry name" value="PROKAR_LIPOPROTEIN"/>
    <property type="match status" value="1"/>
</dbReference>
<dbReference type="Pfam" id="PF00110">
    <property type="entry name" value="wnt"/>
    <property type="match status" value="1"/>
</dbReference>
<keyword evidence="7" id="KW-1015">Disulfide bond</keyword>
<evidence type="ECO:0000256" key="1">
    <source>
        <dbReference type="ARBA" id="ARBA00004498"/>
    </source>
</evidence>
<dbReference type="GO" id="GO:0030182">
    <property type="term" value="P:neuron differentiation"/>
    <property type="evidence" value="ECO:0007669"/>
    <property type="project" value="TreeGrafter"/>
</dbReference>
<evidence type="ECO:0000256" key="6">
    <source>
        <dbReference type="ARBA" id="ARBA00022687"/>
    </source>
</evidence>
<dbReference type="EMBL" id="HM179276">
    <property type="protein sequence ID" value="ADK38674.2"/>
    <property type="molecule type" value="mRNA"/>
</dbReference>
<proteinExistence type="evidence at transcript level"/>
<dbReference type="CDD" id="cd19343">
    <property type="entry name" value="Wnt_Wnt11"/>
    <property type="match status" value="1"/>
</dbReference>
<sequence>MTGVRAVKHRGVAGSLLPGLLILIIGLQSCAAIKWLALAKTHEKVWNNTKLCQTLKRDAGLTKQQVRMCKQNLELMGIVAGATREAVLTCQSLFADRRWNCSSITYAPNFLADLTGGSREQAFVYAISSAAITHAVSRACSIGATTKCGCGRLPSEPPPGDFKWGGCGDDLRFGLAYADLFAAPGGKGKRRSKRHLVNSHNNAAGRKLISDSLQTACKCHGVSGSCSIKTCWKALPDLKELGMMLQKKYAIAVEVDLKEIFLQVNKKRMRGSRERRLVAVHRPDKRKDFQAEELIYYTKSPDYCLPDTTLGSLGTRGRECNKDSTSSGGCRSMCCGRGYTSHVMEIKQRCDCKYYWCCYVKCKTCTTKVEINRCR</sequence>
<keyword evidence="4" id="KW-0964">Secreted</keyword>
<keyword evidence="6 9" id="KW-0879">Wnt signaling pathway</keyword>
<evidence type="ECO:0000256" key="9">
    <source>
        <dbReference type="RuleBase" id="RU003500"/>
    </source>
</evidence>
<dbReference type="PRINTS" id="PR01349">
    <property type="entry name" value="WNTPROTEIN"/>
</dbReference>
<dbReference type="InterPro" id="IPR018161">
    <property type="entry name" value="Wnt_CS"/>
</dbReference>
<dbReference type="PANTHER" id="PTHR12027:SF102">
    <property type="entry name" value="PROTEIN WNT"/>
    <property type="match status" value="1"/>
</dbReference>
<dbReference type="AlphaFoldDB" id="E2FMT6"/>
<evidence type="ECO:0000256" key="8">
    <source>
        <dbReference type="ARBA" id="ARBA00023288"/>
    </source>
</evidence>
<evidence type="ECO:0000256" key="2">
    <source>
        <dbReference type="ARBA" id="ARBA00005683"/>
    </source>
</evidence>